<keyword evidence="16" id="KW-1185">Reference proteome</keyword>
<dbReference type="InterPro" id="IPR049427">
    <property type="entry name" value="Acyl-ACP_TE_C"/>
</dbReference>
<evidence type="ECO:0000256" key="4">
    <source>
        <dbReference type="ARBA" id="ARBA00022528"/>
    </source>
</evidence>
<organism evidence="14">
    <name type="scientific">Physcomitrium patens</name>
    <name type="common">Spreading-leaved earth moss</name>
    <name type="synonym">Physcomitrella patens</name>
    <dbReference type="NCBI Taxonomy" id="3218"/>
    <lineage>
        <taxon>Eukaryota</taxon>
        <taxon>Viridiplantae</taxon>
        <taxon>Streptophyta</taxon>
        <taxon>Embryophyta</taxon>
        <taxon>Bryophyta</taxon>
        <taxon>Bryophytina</taxon>
        <taxon>Bryopsida</taxon>
        <taxon>Funariidae</taxon>
        <taxon>Funariales</taxon>
        <taxon>Funariaceae</taxon>
        <taxon>Physcomitrium</taxon>
    </lineage>
</organism>
<evidence type="ECO:0000256" key="10">
    <source>
        <dbReference type="ARBA" id="ARBA00023160"/>
    </source>
</evidence>
<feature type="domain" description="Acyl-ACP thioesterase-like C-terminal" evidence="13">
    <location>
        <begin position="320"/>
        <end position="454"/>
    </location>
</feature>
<dbReference type="FunFam" id="3.10.129.10:FF:000014">
    <property type="entry name" value="Acyl-[acyl-carrier-protein] hydrolase"/>
    <property type="match status" value="1"/>
</dbReference>
<evidence type="ECO:0000256" key="9">
    <source>
        <dbReference type="ARBA" id="ARBA00023098"/>
    </source>
</evidence>
<proteinExistence type="inferred from homology"/>
<dbReference type="EMBL" id="ABEU02000006">
    <property type="protein sequence ID" value="PNR52141.1"/>
    <property type="molecule type" value="Genomic_DNA"/>
</dbReference>
<comment type="subcellular location">
    <subcellularLocation>
        <location evidence="1 11">Plastid</location>
        <location evidence="1 11">Chloroplast</location>
    </subcellularLocation>
</comment>
<reference evidence="14 16" key="2">
    <citation type="journal article" date="2018" name="Plant J.">
        <title>The Physcomitrella patens chromosome-scale assembly reveals moss genome structure and evolution.</title>
        <authorList>
            <person name="Lang D."/>
            <person name="Ullrich K.K."/>
            <person name="Murat F."/>
            <person name="Fuchs J."/>
            <person name="Jenkins J."/>
            <person name="Haas F.B."/>
            <person name="Piednoel M."/>
            <person name="Gundlach H."/>
            <person name="Van Bel M."/>
            <person name="Meyberg R."/>
            <person name="Vives C."/>
            <person name="Morata J."/>
            <person name="Symeonidi A."/>
            <person name="Hiss M."/>
            <person name="Muchero W."/>
            <person name="Kamisugi Y."/>
            <person name="Saleh O."/>
            <person name="Blanc G."/>
            <person name="Decker E.L."/>
            <person name="van Gessel N."/>
            <person name="Grimwood J."/>
            <person name="Hayes R.D."/>
            <person name="Graham S.W."/>
            <person name="Gunter L.E."/>
            <person name="McDaniel S.F."/>
            <person name="Hoernstein S.N.W."/>
            <person name="Larsson A."/>
            <person name="Li F.W."/>
            <person name="Perroud P.F."/>
            <person name="Phillips J."/>
            <person name="Ranjan P."/>
            <person name="Rokshar D.S."/>
            <person name="Rothfels C.J."/>
            <person name="Schneider L."/>
            <person name="Shu S."/>
            <person name="Stevenson D.W."/>
            <person name="Thummler F."/>
            <person name="Tillich M."/>
            <person name="Villarreal Aguilar J.C."/>
            <person name="Widiez T."/>
            <person name="Wong G.K."/>
            <person name="Wymore A."/>
            <person name="Zhang Y."/>
            <person name="Zimmer A.D."/>
            <person name="Quatrano R.S."/>
            <person name="Mayer K.F.X."/>
            <person name="Goodstein D."/>
            <person name="Casacuberta J.M."/>
            <person name="Vandepoele K."/>
            <person name="Reski R."/>
            <person name="Cuming A.C."/>
            <person name="Tuskan G.A."/>
            <person name="Maumus F."/>
            <person name="Salse J."/>
            <person name="Schmutz J."/>
            <person name="Rensing S.A."/>
        </authorList>
    </citation>
    <scope>NUCLEOTIDE SEQUENCE [LARGE SCALE GENOMIC DNA]</scope>
    <source>
        <strain evidence="15 16">cv. Gransden 2004</strain>
    </source>
</reference>
<evidence type="ECO:0000256" key="5">
    <source>
        <dbReference type="ARBA" id="ARBA00022640"/>
    </source>
</evidence>
<dbReference type="OMA" id="DDAPYIR"/>
<dbReference type="InterPro" id="IPR029069">
    <property type="entry name" value="HotDog_dom_sf"/>
</dbReference>
<dbReference type="GeneID" id="112283144"/>
<dbReference type="Gramene" id="Pp3c6_5010V3.2">
    <property type="protein sequence ID" value="Pp3c6_5010V3.2"/>
    <property type="gene ID" value="Pp3c6_5010"/>
</dbReference>
<dbReference type="Gene3D" id="3.10.129.10">
    <property type="entry name" value="Hotdog Thioesterase"/>
    <property type="match status" value="1"/>
</dbReference>
<keyword evidence="7 11" id="KW-0276">Fatty acid metabolism</keyword>
<dbReference type="GO" id="GO:0016297">
    <property type="term" value="F:fatty acyl-[ACP] hydrolase activity"/>
    <property type="evidence" value="ECO:0000318"/>
    <property type="project" value="GO_Central"/>
</dbReference>
<keyword evidence="9 11" id="KW-0443">Lipid metabolism</keyword>
<evidence type="ECO:0000256" key="3">
    <source>
        <dbReference type="ARBA" id="ARBA00022516"/>
    </source>
</evidence>
<evidence type="ECO:0000256" key="11">
    <source>
        <dbReference type="RuleBase" id="RU363096"/>
    </source>
</evidence>
<dbReference type="KEGG" id="ppp:112283144"/>
<comment type="function">
    <text evidence="11">Plays an essential role in chain termination during de novo fatty acid synthesis.</text>
</comment>
<dbReference type="OrthoDB" id="618395at2759"/>
<keyword evidence="5 11" id="KW-0934">Plastid</keyword>
<dbReference type="EC" id="3.1.2.-" evidence="11"/>
<dbReference type="InterPro" id="IPR002864">
    <property type="entry name" value="Acyl-ACP_thioesterase_NHD"/>
</dbReference>
<dbReference type="EnsemblPlants" id="Pp3c6_5010V3.1">
    <property type="protein sequence ID" value="Pp3c6_5010V3.1"/>
    <property type="gene ID" value="Pp3c6_5010"/>
</dbReference>
<dbReference type="GO" id="GO:0000036">
    <property type="term" value="F:acyl carrier activity"/>
    <property type="evidence" value="ECO:0000318"/>
    <property type="project" value="GO_Central"/>
</dbReference>
<gene>
    <name evidence="15" type="primary">LOC112283144</name>
    <name evidence="14" type="ORF">PHYPA_008515</name>
</gene>
<accession>A0A2K1KED4</accession>
<keyword evidence="3 11" id="KW-0444">Lipid biosynthesis</keyword>
<reference evidence="14 16" key="1">
    <citation type="journal article" date="2008" name="Science">
        <title>The Physcomitrella genome reveals evolutionary insights into the conquest of land by plants.</title>
        <authorList>
            <person name="Rensing S."/>
            <person name="Lang D."/>
            <person name="Zimmer A."/>
            <person name="Terry A."/>
            <person name="Salamov A."/>
            <person name="Shapiro H."/>
            <person name="Nishiyama T."/>
            <person name="Perroud P.-F."/>
            <person name="Lindquist E."/>
            <person name="Kamisugi Y."/>
            <person name="Tanahashi T."/>
            <person name="Sakakibara K."/>
            <person name="Fujita T."/>
            <person name="Oishi K."/>
            <person name="Shin-I T."/>
            <person name="Kuroki Y."/>
            <person name="Toyoda A."/>
            <person name="Suzuki Y."/>
            <person name="Hashimoto A."/>
            <person name="Yamaguchi K."/>
            <person name="Sugano A."/>
            <person name="Kohara Y."/>
            <person name="Fujiyama A."/>
            <person name="Anterola A."/>
            <person name="Aoki S."/>
            <person name="Ashton N."/>
            <person name="Barbazuk W.B."/>
            <person name="Barker E."/>
            <person name="Bennetzen J."/>
            <person name="Bezanilla M."/>
            <person name="Blankenship R."/>
            <person name="Cho S.H."/>
            <person name="Dutcher S."/>
            <person name="Estelle M."/>
            <person name="Fawcett J.A."/>
            <person name="Gundlach H."/>
            <person name="Hanada K."/>
            <person name="Heyl A."/>
            <person name="Hicks K.A."/>
            <person name="Hugh J."/>
            <person name="Lohr M."/>
            <person name="Mayer K."/>
            <person name="Melkozernov A."/>
            <person name="Murata T."/>
            <person name="Nelson D."/>
            <person name="Pils B."/>
            <person name="Prigge M."/>
            <person name="Reiss B."/>
            <person name="Renner T."/>
            <person name="Rombauts S."/>
            <person name="Rushton P."/>
            <person name="Sanderfoot A."/>
            <person name="Schween G."/>
            <person name="Shiu S.-H."/>
            <person name="Stueber K."/>
            <person name="Theodoulou F.L."/>
            <person name="Tu H."/>
            <person name="Van de Peer Y."/>
            <person name="Verrier P.J."/>
            <person name="Waters E."/>
            <person name="Wood A."/>
            <person name="Yang L."/>
            <person name="Cove D."/>
            <person name="Cuming A."/>
            <person name="Hasebe M."/>
            <person name="Lucas S."/>
            <person name="Mishler D.B."/>
            <person name="Reski R."/>
            <person name="Grigoriev I."/>
            <person name="Quatrano R.S."/>
            <person name="Boore J.L."/>
        </authorList>
    </citation>
    <scope>NUCLEOTIDE SEQUENCE [LARGE SCALE GENOMIC DNA]</scope>
    <source>
        <strain evidence="15 16">cv. Gransden 2004</strain>
    </source>
</reference>
<dbReference type="AlphaFoldDB" id="A0A2K1KED4"/>
<dbReference type="CDD" id="cd00586">
    <property type="entry name" value="4HBT"/>
    <property type="match status" value="1"/>
</dbReference>
<name>A0A2K1KED4_PHYPA</name>
<feature type="domain" description="Acyl-ACP thioesterase N-terminal hotdog" evidence="12">
    <location>
        <begin position="158"/>
        <end position="293"/>
    </location>
</feature>
<evidence type="ECO:0000313" key="15">
    <source>
        <dbReference type="EnsemblPlants" id="Pp3c6_5010V3.1"/>
    </source>
</evidence>
<keyword evidence="6 11" id="KW-0378">Hydrolase</keyword>
<evidence type="ECO:0000256" key="8">
    <source>
        <dbReference type="ARBA" id="ARBA00022946"/>
    </source>
</evidence>
<dbReference type="PaxDb" id="3218-PP1S180_152V6.1"/>
<evidence type="ECO:0000256" key="7">
    <source>
        <dbReference type="ARBA" id="ARBA00022832"/>
    </source>
</evidence>
<dbReference type="PANTHER" id="PTHR31727">
    <property type="entry name" value="OLEOYL-ACYL CARRIER PROTEIN THIOESTERASE 1, CHLOROPLASTIC"/>
    <property type="match status" value="1"/>
</dbReference>
<dbReference type="Gramene" id="Pp3c6_5010V3.1">
    <property type="protein sequence ID" value="Pp3c6_5010V3.1"/>
    <property type="gene ID" value="Pp3c6_5010"/>
</dbReference>
<evidence type="ECO:0000256" key="1">
    <source>
        <dbReference type="ARBA" id="ARBA00004229"/>
    </source>
</evidence>
<comment type="similarity">
    <text evidence="2 11">Belongs to the acyl-ACP thioesterase family.</text>
</comment>
<dbReference type="Pfam" id="PF01643">
    <property type="entry name" value="Acyl-ACP_TE"/>
    <property type="match status" value="1"/>
</dbReference>
<keyword evidence="4 11" id="KW-0150">Chloroplast</keyword>
<protein>
    <recommendedName>
        <fullName evidence="11">Acyl-[acyl-carrier-protein] hydrolase</fullName>
        <ecNumber evidence="11">3.1.2.-</ecNumber>
    </recommendedName>
</protein>
<dbReference type="SUPFAM" id="SSF54637">
    <property type="entry name" value="Thioesterase/thiol ester dehydrase-isomerase"/>
    <property type="match status" value="2"/>
</dbReference>
<evidence type="ECO:0000256" key="2">
    <source>
        <dbReference type="ARBA" id="ARBA00006500"/>
    </source>
</evidence>
<dbReference type="Pfam" id="PF20791">
    <property type="entry name" value="Acyl-ACP_TE_C"/>
    <property type="match status" value="1"/>
</dbReference>
<dbReference type="InterPro" id="IPR045023">
    <property type="entry name" value="FATA/B"/>
</dbReference>
<keyword evidence="10 11" id="KW-0275">Fatty acid biosynthesis</keyword>
<evidence type="ECO:0000259" key="13">
    <source>
        <dbReference type="Pfam" id="PF20791"/>
    </source>
</evidence>
<evidence type="ECO:0000259" key="12">
    <source>
        <dbReference type="Pfam" id="PF01643"/>
    </source>
</evidence>
<evidence type="ECO:0000313" key="14">
    <source>
        <dbReference type="EMBL" id="PNR52141.1"/>
    </source>
</evidence>
<reference evidence="15" key="3">
    <citation type="submission" date="2020-12" db="UniProtKB">
        <authorList>
            <consortium name="EnsemblPlants"/>
        </authorList>
    </citation>
    <scope>IDENTIFICATION</scope>
</reference>
<keyword evidence="8" id="KW-0809">Transit peptide</keyword>
<dbReference type="EnsemblPlants" id="Pp3c6_5010V3.2">
    <property type="protein sequence ID" value="Pp3c6_5010V3.2"/>
    <property type="gene ID" value="Pp3c6_5010"/>
</dbReference>
<dbReference type="GO" id="GO:0009507">
    <property type="term" value="C:chloroplast"/>
    <property type="evidence" value="ECO:0007669"/>
    <property type="project" value="UniProtKB-SubCell"/>
</dbReference>
<dbReference type="PANTHER" id="PTHR31727:SF18">
    <property type="entry name" value="ACYL-[ACYL-CARRIER-PROTEIN] HYDROLASE"/>
    <property type="match status" value="1"/>
</dbReference>
<evidence type="ECO:0000313" key="16">
    <source>
        <dbReference type="Proteomes" id="UP000006727"/>
    </source>
</evidence>
<dbReference type="RefSeq" id="XP_024377271.1">
    <property type="nucleotide sequence ID" value="XM_024521503.2"/>
</dbReference>
<evidence type="ECO:0000256" key="6">
    <source>
        <dbReference type="ARBA" id="ARBA00022801"/>
    </source>
</evidence>
<dbReference type="Proteomes" id="UP000006727">
    <property type="component" value="Chromosome 6"/>
</dbReference>
<sequence length="464" mass="51518">MEAATAVRVGSAAAASTSHPCVSKWSGLHRVCTARRTCRRDGLSWRRDSNSLRIFANAVAREFTKVNETRLNGAAKVEGKKIPGGTLEEFANGLNVGSRMTHPVHHEKNTATLSTWIAALATAVLAVEKQRRISDAAMAHKLVALDTLRRGKLVENDLVYRQTFVIRSYEAGFDKIASIETIANLFQETALNHVGLSKFVGDGMGTTHAMMRHRLIWVVTRMHVEVDRYPVWGDVVEIDSWVAAEGKNGMRRDFIVRDYTSGEVIARATSTWVMMNQDTRRLSKMPQEVLAEISPYFLDKQCIKNNNCNKIKKLNDDAPYIRSDLVPRLRDMDMNQHVNNVKYISWVIESIPQSLLVAHELASMILEYRRECTPSDVVQSLSCPDTHLSSGSFKNESPLAHGGLDGSPDAVSCSSGALKNATISSSTTGPVEYTHLLRMQSSGADIVHGKTKWRVKDRYVAAAH</sequence>